<proteinExistence type="predicted"/>
<reference evidence="1" key="1">
    <citation type="submission" date="2018-10" db="EMBL/GenBank/DDBJ databases">
        <title>Hidden diversity of soil giant viruses.</title>
        <authorList>
            <person name="Schulz F."/>
            <person name="Alteio L."/>
            <person name="Goudeau D."/>
            <person name="Ryan E.M."/>
            <person name="Malmstrom R.R."/>
            <person name="Blanchard J."/>
            <person name="Woyke T."/>
        </authorList>
    </citation>
    <scope>NUCLEOTIDE SEQUENCE</scope>
    <source>
        <strain evidence="1">HAV1</strain>
    </source>
</reference>
<accession>A0A3G5A3R1</accession>
<dbReference type="EMBL" id="MK072250">
    <property type="protein sequence ID" value="AYV80841.1"/>
    <property type="molecule type" value="Genomic_DNA"/>
</dbReference>
<evidence type="ECO:0008006" key="2">
    <source>
        <dbReference type="Google" id="ProtNLM"/>
    </source>
</evidence>
<dbReference type="InterPro" id="IPR009097">
    <property type="entry name" value="Cyclic_Pdiesterase"/>
</dbReference>
<protein>
    <recommendedName>
        <fullName evidence="2">2'-5' RNA ligase family protein</fullName>
    </recommendedName>
</protein>
<evidence type="ECO:0000313" key="1">
    <source>
        <dbReference type="EMBL" id="AYV80841.1"/>
    </source>
</evidence>
<organism evidence="1">
    <name type="scientific">Harvfovirus sp</name>
    <dbReference type="NCBI Taxonomy" id="2487768"/>
    <lineage>
        <taxon>Viruses</taxon>
        <taxon>Varidnaviria</taxon>
        <taxon>Bamfordvirae</taxon>
        <taxon>Nucleocytoviricota</taxon>
        <taxon>Megaviricetes</taxon>
        <taxon>Imitervirales</taxon>
        <taxon>Mimiviridae</taxon>
        <taxon>Klosneuvirinae</taxon>
    </lineage>
</organism>
<sequence>MDVTTALALVIATENQEKIDQIRSKKDRAWPRWPPHINFLFPFVPLENFDDIMMRLSENLKGFSEFTIELNDVGYFKQGKNITYHLKPKDDTKIQQLAEIITKTLPEIKMKHEKFQPHVTLGQSSKGELDTIIAELKTWLGTGIRVKVDKISFLVRSRSDTTVPFSINRELAL</sequence>
<dbReference type="Gene3D" id="3.90.1140.10">
    <property type="entry name" value="Cyclic phosphodiesterase"/>
    <property type="match status" value="1"/>
</dbReference>
<name>A0A3G5A3R1_9VIRU</name>
<dbReference type="PANTHER" id="PTHR37474">
    <property type="entry name" value="RNA LIGASE/CYCLIC NUCLEOTIDE PHOSPHODIESTERASE"/>
    <property type="match status" value="1"/>
</dbReference>
<dbReference type="PANTHER" id="PTHR37474:SF1">
    <property type="entry name" value="2'-5' RNA LIGASE FAMILY PROTEIN"/>
    <property type="match status" value="1"/>
</dbReference>
<dbReference type="Pfam" id="PF13563">
    <property type="entry name" value="2_5_RNA_ligase2"/>
    <property type="match status" value="1"/>
</dbReference>
<dbReference type="SUPFAM" id="SSF55144">
    <property type="entry name" value="LigT-like"/>
    <property type="match status" value="1"/>
</dbReference>
<gene>
    <name evidence="1" type="ORF">Harvfovirus8_2</name>
</gene>